<gene>
    <name evidence="2" type="ORF">C0187_06315</name>
</gene>
<evidence type="ECO:0000313" key="3">
    <source>
        <dbReference type="Proteomes" id="UP000242881"/>
    </source>
</evidence>
<proteinExistence type="predicted"/>
<dbReference type="EMBL" id="PNIN01000063">
    <property type="protein sequence ID" value="PMP69753.1"/>
    <property type="molecule type" value="Genomic_DNA"/>
</dbReference>
<dbReference type="PANTHER" id="PTHR23135:SF4">
    <property type="entry name" value="UDP-N-ACETYLMURAMOYL-L-ALANYL-D-GLUTAMATE--2,6-DIAMINOPIMELATE LIGASE MURE HOMOLOG, CHLOROPLASTIC"/>
    <property type="match status" value="1"/>
</dbReference>
<evidence type="ECO:0000259" key="1">
    <source>
        <dbReference type="Pfam" id="PF02875"/>
    </source>
</evidence>
<comment type="caution">
    <text evidence="2">The sequence shown here is derived from an EMBL/GenBank/DDBJ whole genome shotgun (WGS) entry which is preliminary data.</text>
</comment>
<evidence type="ECO:0000313" key="2">
    <source>
        <dbReference type="EMBL" id="PMP69753.1"/>
    </source>
</evidence>
<dbReference type="Pfam" id="PF02875">
    <property type="entry name" value="Mur_ligase_C"/>
    <property type="match status" value="1"/>
</dbReference>
<organism evidence="2 3">
    <name type="scientific">Calditerrivibrio nitroreducens</name>
    <dbReference type="NCBI Taxonomy" id="477976"/>
    <lineage>
        <taxon>Bacteria</taxon>
        <taxon>Pseudomonadati</taxon>
        <taxon>Deferribacterota</taxon>
        <taxon>Deferribacteres</taxon>
        <taxon>Deferribacterales</taxon>
        <taxon>Calditerrivibrionaceae</taxon>
    </lineage>
</organism>
<dbReference type="InterPro" id="IPR004101">
    <property type="entry name" value="Mur_ligase_C"/>
</dbReference>
<protein>
    <submittedName>
        <fullName evidence="2">UDP-N-acetylmuramoyl-L-alanyl-D-glutamate--2, 6-diaminopimelate ligase</fullName>
    </submittedName>
</protein>
<dbReference type="GO" id="GO:0016881">
    <property type="term" value="F:acid-amino acid ligase activity"/>
    <property type="evidence" value="ECO:0007669"/>
    <property type="project" value="InterPro"/>
</dbReference>
<accession>A0A2J6WH88</accession>
<name>A0A2J6WH88_9BACT</name>
<dbReference type="AlphaFoldDB" id="A0A2J6WH88"/>
<dbReference type="PANTHER" id="PTHR23135">
    <property type="entry name" value="MUR LIGASE FAMILY MEMBER"/>
    <property type="match status" value="1"/>
</dbReference>
<dbReference type="Proteomes" id="UP000242881">
    <property type="component" value="Unassembled WGS sequence"/>
</dbReference>
<dbReference type="Gene3D" id="3.90.190.20">
    <property type="entry name" value="Mur ligase, C-terminal domain"/>
    <property type="match status" value="1"/>
</dbReference>
<dbReference type="InterPro" id="IPR036615">
    <property type="entry name" value="Mur_ligase_C_dom_sf"/>
</dbReference>
<reference evidence="2 3" key="1">
    <citation type="submission" date="2018-01" db="EMBL/GenBank/DDBJ databases">
        <title>Metagenomic assembled genomes from two thermal pools in the Uzon Caldera, Kamchatka, Russia.</title>
        <authorList>
            <person name="Wilkins L."/>
            <person name="Ettinger C."/>
        </authorList>
    </citation>
    <scope>NUCLEOTIDE SEQUENCE [LARGE SCALE GENOMIC DNA]</scope>
    <source>
        <strain evidence="2">ZAV-05</strain>
    </source>
</reference>
<feature type="non-terminal residue" evidence="2">
    <location>
        <position position="1"/>
    </location>
</feature>
<keyword evidence="2" id="KW-0436">Ligase</keyword>
<sequence>YSDIVIVTSDNPRTEDPNAIIDEILTGFEDRSKVLVEPDRRIAIKKACDEAKAGDIVLIAGKGHEDYQIIGKTKYHFDDREEVAKNLGVTFEKI</sequence>
<dbReference type="SUPFAM" id="SSF53244">
    <property type="entry name" value="MurD-like peptide ligases, peptide-binding domain"/>
    <property type="match status" value="1"/>
</dbReference>
<feature type="domain" description="Mur ligase C-terminal" evidence="1">
    <location>
        <begin position="2"/>
        <end position="63"/>
    </location>
</feature>